<gene>
    <name evidence="2" type="ORF">SAMN05443248_3354</name>
</gene>
<proteinExistence type="predicted"/>
<feature type="region of interest" description="Disordered" evidence="1">
    <location>
        <begin position="1"/>
        <end position="44"/>
    </location>
</feature>
<accession>A0A1M5PGJ2</accession>
<organism evidence="2 3">
    <name type="scientific">Bradyrhizobium erythrophlei</name>
    <dbReference type="NCBI Taxonomy" id="1437360"/>
    <lineage>
        <taxon>Bacteria</taxon>
        <taxon>Pseudomonadati</taxon>
        <taxon>Pseudomonadota</taxon>
        <taxon>Alphaproteobacteria</taxon>
        <taxon>Hyphomicrobiales</taxon>
        <taxon>Nitrobacteraceae</taxon>
        <taxon>Bradyrhizobium</taxon>
    </lineage>
</organism>
<evidence type="ECO:0000256" key="1">
    <source>
        <dbReference type="SAM" id="MobiDB-lite"/>
    </source>
</evidence>
<sequence>MSEDESGGQGLAREARQGLPEANRRGNQLQVKNEALRQCPKVEK</sequence>
<protein>
    <submittedName>
        <fullName evidence="2">Uncharacterized protein</fullName>
    </submittedName>
</protein>
<dbReference type="Proteomes" id="UP000189796">
    <property type="component" value="Chromosome I"/>
</dbReference>
<dbReference type="EMBL" id="LT670817">
    <property type="protein sequence ID" value="SHH00817.1"/>
    <property type="molecule type" value="Genomic_DNA"/>
</dbReference>
<evidence type="ECO:0000313" key="2">
    <source>
        <dbReference type="EMBL" id="SHH00817.1"/>
    </source>
</evidence>
<name>A0A1M5PGJ2_9BRAD</name>
<dbReference type="AlphaFoldDB" id="A0A1M5PGJ2"/>
<reference evidence="2 3" key="1">
    <citation type="submission" date="2016-11" db="EMBL/GenBank/DDBJ databases">
        <authorList>
            <person name="Jaros S."/>
            <person name="Januszkiewicz K."/>
            <person name="Wedrychowicz H."/>
        </authorList>
    </citation>
    <scope>NUCLEOTIDE SEQUENCE [LARGE SCALE GENOMIC DNA]</scope>
    <source>
        <strain evidence="2 3">GAS138</strain>
    </source>
</reference>
<evidence type="ECO:0000313" key="3">
    <source>
        <dbReference type="Proteomes" id="UP000189796"/>
    </source>
</evidence>